<accession>A0A2T1DLM9</accession>
<dbReference type="Proteomes" id="UP000238634">
    <property type="component" value="Unassembled WGS sequence"/>
</dbReference>
<dbReference type="InterPro" id="IPR036388">
    <property type="entry name" value="WH-like_DNA-bd_sf"/>
</dbReference>
<keyword evidence="3" id="KW-1185">Reference proteome</keyword>
<evidence type="ECO:0000259" key="1">
    <source>
        <dbReference type="Pfam" id="PF00196"/>
    </source>
</evidence>
<organism evidence="2 3">
    <name type="scientific">Phormidesmis priestleyi ULC007</name>
    <dbReference type="NCBI Taxonomy" id="1920490"/>
    <lineage>
        <taxon>Bacteria</taxon>
        <taxon>Bacillati</taxon>
        <taxon>Cyanobacteriota</taxon>
        <taxon>Cyanophyceae</taxon>
        <taxon>Leptolyngbyales</taxon>
        <taxon>Leptolyngbyaceae</taxon>
        <taxon>Phormidesmis</taxon>
    </lineage>
</organism>
<comment type="caution">
    <text evidence="2">The sequence shown here is derived from an EMBL/GenBank/DDBJ whole genome shotgun (WGS) entry which is preliminary data.</text>
</comment>
<dbReference type="SUPFAM" id="SSF46894">
    <property type="entry name" value="C-terminal effector domain of the bipartite response regulators"/>
    <property type="match status" value="1"/>
</dbReference>
<reference evidence="2 3" key="1">
    <citation type="submission" date="2018-02" db="EMBL/GenBank/DDBJ databases">
        <authorList>
            <person name="Cohen D.B."/>
            <person name="Kent A.D."/>
        </authorList>
    </citation>
    <scope>NUCLEOTIDE SEQUENCE [LARGE SCALE GENOMIC DNA]</scope>
    <source>
        <strain evidence="2 3">ULC007</strain>
    </source>
</reference>
<dbReference type="InterPro" id="IPR016032">
    <property type="entry name" value="Sig_transdc_resp-reg_C-effctor"/>
</dbReference>
<dbReference type="Gene3D" id="1.10.10.10">
    <property type="entry name" value="Winged helix-like DNA-binding domain superfamily/Winged helix DNA-binding domain"/>
    <property type="match status" value="1"/>
</dbReference>
<dbReference type="Pfam" id="PF00196">
    <property type="entry name" value="GerE"/>
    <property type="match status" value="1"/>
</dbReference>
<evidence type="ECO:0000313" key="3">
    <source>
        <dbReference type="Proteomes" id="UP000238634"/>
    </source>
</evidence>
<protein>
    <submittedName>
        <fullName evidence="2">LuxR family transcriptional regulator</fullName>
    </submittedName>
</protein>
<dbReference type="AlphaFoldDB" id="A0A2T1DLM9"/>
<dbReference type="GO" id="GO:0006355">
    <property type="term" value="P:regulation of DNA-templated transcription"/>
    <property type="evidence" value="ECO:0007669"/>
    <property type="project" value="InterPro"/>
</dbReference>
<proteinExistence type="predicted"/>
<dbReference type="EMBL" id="PVWG01000003">
    <property type="protein sequence ID" value="PSB21324.1"/>
    <property type="molecule type" value="Genomic_DNA"/>
</dbReference>
<name>A0A2T1DLM9_9CYAN</name>
<feature type="domain" description="HTH luxR-type" evidence="1">
    <location>
        <begin position="131"/>
        <end position="176"/>
    </location>
</feature>
<dbReference type="InterPro" id="IPR000792">
    <property type="entry name" value="Tscrpt_reg_LuxR_C"/>
</dbReference>
<evidence type="ECO:0000313" key="2">
    <source>
        <dbReference type="EMBL" id="PSB21324.1"/>
    </source>
</evidence>
<sequence length="181" mass="20830">MNMNSLENNHFLTSILEGFVDGILILNLQSDLVYANTPGTRICQHLTHSENTLPDEVLRSCDALIESRELYGDRPLVIESEVTNDQSQTFRIRVQWLKLDDLQQPSLLVRLEDQQQGLQSLAVTEAKKYGLTPREAEVWFLKRCNLPRKEIAARLYITIDTVKKHLGNIQSKKQAHQESWC</sequence>
<dbReference type="OrthoDB" id="9797341at2"/>
<dbReference type="STRING" id="1920490.GCA_001895925_02354"/>
<reference evidence="2 3" key="2">
    <citation type="submission" date="2018-03" db="EMBL/GenBank/DDBJ databases">
        <title>The ancient ancestry and fast evolution of plastids.</title>
        <authorList>
            <person name="Moore K.R."/>
            <person name="Magnabosco C."/>
            <person name="Momper L."/>
            <person name="Gold D.A."/>
            <person name="Bosak T."/>
            <person name="Fournier G.P."/>
        </authorList>
    </citation>
    <scope>NUCLEOTIDE SEQUENCE [LARGE SCALE GENOMIC DNA]</scope>
    <source>
        <strain evidence="2 3">ULC007</strain>
    </source>
</reference>
<gene>
    <name evidence="2" type="ORF">C7B65_05190</name>
</gene>
<dbReference type="GO" id="GO:0003677">
    <property type="term" value="F:DNA binding"/>
    <property type="evidence" value="ECO:0007669"/>
    <property type="project" value="InterPro"/>
</dbReference>